<dbReference type="Proteomes" id="UP000199603">
    <property type="component" value="Unassembled WGS sequence"/>
</dbReference>
<dbReference type="Gene3D" id="3.30.160.390">
    <property type="entry name" value="Integrase, DNA-binding domain"/>
    <property type="match status" value="1"/>
</dbReference>
<dbReference type="Gene3D" id="1.10.150.130">
    <property type="match status" value="1"/>
</dbReference>
<dbReference type="InterPro" id="IPR053876">
    <property type="entry name" value="Phage_int_M"/>
</dbReference>
<evidence type="ECO:0000259" key="7">
    <source>
        <dbReference type="PROSITE" id="PS51900"/>
    </source>
</evidence>
<accession>A0A1G6TUR7</accession>
<dbReference type="STRING" id="265719.SAMN04488509_10211"/>
<sequence length="392" mass="43376">MPLSDAAIRKAKPADKPQRLFDGGGLYLELSPAGSKLWRLKYRFGGKEKRLALGAYPAVSLAQARERRDEARAQLAQGQDPGEVRKAARHAAEFAGSQTFEIVGRDWLQRQRLAESTRVAVTWVLERKLFPHIGARPVGAIEPPELLAALRKSEAAGTLETAKRARSVAGRVFRYAIACGLAERDPSRDLAGALTPPKPQSFPAITDPAQLGTLLRALWAYPGSAVVACALRLQPLVFVRPGELRQAPWSEFDLEGALWTIPAERMKTRHDHLVPLSRQAVEILRELHAVTGGGALAFPANRGKDRPMSENTLAAALATLGYRDRQSAHGFRATARTLLDEALHFPAHLIEHQLAHEVRDAMGRSYNRTTHLSERRRMMQAWADYLDSLRAR</sequence>
<dbReference type="PROSITE" id="PS51900">
    <property type="entry name" value="CB"/>
    <property type="match status" value="1"/>
</dbReference>
<dbReference type="Pfam" id="PF00589">
    <property type="entry name" value="Phage_integrase"/>
    <property type="match status" value="1"/>
</dbReference>
<dbReference type="PROSITE" id="PS51898">
    <property type="entry name" value="TYR_RECOMBINASE"/>
    <property type="match status" value="1"/>
</dbReference>
<dbReference type="InterPro" id="IPR038488">
    <property type="entry name" value="Integrase_DNA-bd_sf"/>
</dbReference>
<dbReference type="GO" id="GO:0003677">
    <property type="term" value="F:DNA binding"/>
    <property type="evidence" value="ECO:0007669"/>
    <property type="project" value="UniProtKB-UniRule"/>
</dbReference>
<dbReference type="InterPro" id="IPR050808">
    <property type="entry name" value="Phage_Integrase"/>
</dbReference>
<organism evidence="8 9">
    <name type="scientific">Aquimonas voraii</name>
    <dbReference type="NCBI Taxonomy" id="265719"/>
    <lineage>
        <taxon>Bacteria</taxon>
        <taxon>Pseudomonadati</taxon>
        <taxon>Pseudomonadota</taxon>
        <taxon>Gammaproteobacteria</taxon>
        <taxon>Lysobacterales</taxon>
        <taxon>Lysobacteraceae</taxon>
        <taxon>Aquimonas</taxon>
    </lineage>
</organism>
<dbReference type="Gene3D" id="1.10.443.10">
    <property type="entry name" value="Intergrase catalytic core"/>
    <property type="match status" value="1"/>
</dbReference>
<dbReference type="Pfam" id="PF13356">
    <property type="entry name" value="Arm-DNA-bind_3"/>
    <property type="match status" value="1"/>
</dbReference>
<keyword evidence="9" id="KW-1185">Reference proteome</keyword>
<evidence type="ECO:0000259" key="6">
    <source>
        <dbReference type="PROSITE" id="PS51898"/>
    </source>
</evidence>
<dbReference type="InterPro" id="IPR044068">
    <property type="entry name" value="CB"/>
</dbReference>
<feature type="domain" description="Tyr recombinase" evidence="6">
    <location>
        <begin position="201"/>
        <end position="383"/>
    </location>
</feature>
<evidence type="ECO:0000313" key="9">
    <source>
        <dbReference type="Proteomes" id="UP000199603"/>
    </source>
</evidence>
<evidence type="ECO:0000313" key="8">
    <source>
        <dbReference type="EMBL" id="SDD32781.1"/>
    </source>
</evidence>
<comment type="similarity">
    <text evidence="1">Belongs to the 'phage' integrase family.</text>
</comment>
<evidence type="ECO:0000256" key="5">
    <source>
        <dbReference type="PROSITE-ProRule" id="PRU01248"/>
    </source>
</evidence>
<dbReference type="GO" id="GO:0015074">
    <property type="term" value="P:DNA integration"/>
    <property type="evidence" value="ECO:0007669"/>
    <property type="project" value="UniProtKB-KW"/>
</dbReference>
<proteinExistence type="inferred from homology"/>
<dbReference type="InterPro" id="IPR013762">
    <property type="entry name" value="Integrase-like_cat_sf"/>
</dbReference>
<dbReference type="CDD" id="cd00801">
    <property type="entry name" value="INT_P4_C"/>
    <property type="match status" value="1"/>
</dbReference>
<evidence type="ECO:0000256" key="2">
    <source>
        <dbReference type="ARBA" id="ARBA00022908"/>
    </source>
</evidence>
<protein>
    <submittedName>
        <fullName evidence="8">Integrase</fullName>
    </submittedName>
</protein>
<dbReference type="Pfam" id="PF22022">
    <property type="entry name" value="Phage_int_M"/>
    <property type="match status" value="1"/>
</dbReference>
<dbReference type="RefSeq" id="WP_091239513.1">
    <property type="nucleotide sequence ID" value="NZ_FNAG01000002.1"/>
</dbReference>
<dbReference type="SUPFAM" id="SSF56349">
    <property type="entry name" value="DNA breaking-rejoining enzymes"/>
    <property type="match status" value="1"/>
</dbReference>
<dbReference type="InterPro" id="IPR011010">
    <property type="entry name" value="DNA_brk_join_enz"/>
</dbReference>
<dbReference type="PANTHER" id="PTHR30629">
    <property type="entry name" value="PROPHAGE INTEGRASE"/>
    <property type="match status" value="1"/>
</dbReference>
<dbReference type="AlphaFoldDB" id="A0A1G6TUR7"/>
<keyword evidence="2" id="KW-0229">DNA integration</keyword>
<name>A0A1G6TUR7_9GAMM</name>
<dbReference type="PANTHER" id="PTHR30629:SF2">
    <property type="entry name" value="PROPHAGE INTEGRASE INTS-RELATED"/>
    <property type="match status" value="1"/>
</dbReference>
<evidence type="ECO:0000256" key="3">
    <source>
        <dbReference type="ARBA" id="ARBA00023125"/>
    </source>
</evidence>
<feature type="domain" description="Core-binding (CB)" evidence="7">
    <location>
        <begin position="98"/>
        <end position="177"/>
    </location>
</feature>
<keyword evidence="4" id="KW-0233">DNA recombination</keyword>
<gene>
    <name evidence="8" type="ORF">SAMN04488509_10211</name>
</gene>
<keyword evidence="3 5" id="KW-0238">DNA-binding</keyword>
<dbReference type="EMBL" id="FNAG01000002">
    <property type="protein sequence ID" value="SDD32781.1"/>
    <property type="molecule type" value="Genomic_DNA"/>
</dbReference>
<dbReference type="GO" id="GO:0006310">
    <property type="term" value="P:DNA recombination"/>
    <property type="evidence" value="ECO:0007669"/>
    <property type="project" value="UniProtKB-KW"/>
</dbReference>
<dbReference type="InterPro" id="IPR025166">
    <property type="entry name" value="Integrase_DNA_bind_dom"/>
</dbReference>
<evidence type="ECO:0000256" key="1">
    <source>
        <dbReference type="ARBA" id="ARBA00008857"/>
    </source>
</evidence>
<dbReference type="InterPro" id="IPR010998">
    <property type="entry name" value="Integrase_recombinase_N"/>
</dbReference>
<evidence type="ECO:0000256" key="4">
    <source>
        <dbReference type="ARBA" id="ARBA00023172"/>
    </source>
</evidence>
<dbReference type="InterPro" id="IPR002104">
    <property type="entry name" value="Integrase_catalytic"/>
</dbReference>
<reference evidence="8 9" key="1">
    <citation type="submission" date="2016-10" db="EMBL/GenBank/DDBJ databases">
        <authorList>
            <person name="de Groot N.N."/>
        </authorList>
    </citation>
    <scope>NUCLEOTIDE SEQUENCE [LARGE SCALE GENOMIC DNA]</scope>
    <source>
        <strain evidence="8 9">DSM 16957</strain>
    </source>
</reference>